<keyword evidence="3" id="KW-1185">Reference proteome</keyword>
<comment type="caution">
    <text evidence="2">The sequence shown here is derived from an EMBL/GenBank/DDBJ whole genome shotgun (WGS) entry which is preliminary data.</text>
</comment>
<evidence type="ECO:0000313" key="2">
    <source>
        <dbReference type="EMBL" id="GBP28707.1"/>
    </source>
</evidence>
<dbReference type="EMBL" id="BGZK01000210">
    <property type="protein sequence ID" value="GBP28707.1"/>
    <property type="molecule type" value="Genomic_DNA"/>
</dbReference>
<accession>A0A4C1URR4</accession>
<dbReference type="AlphaFoldDB" id="A0A4C1URR4"/>
<sequence>MLYAGSSFPDPSFFSPAFLFYADAFVTNFTEAELQSTMHEHGTRRVTMRSLTETSRTMTDDGWPVTDDRRCIGCHSSGFGVP</sequence>
<evidence type="ECO:0000313" key="3">
    <source>
        <dbReference type="Proteomes" id="UP000299102"/>
    </source>
</evidence>
<proteinExistence type="predicted"/>
<dbReference type="Proteomes" id="UP000299102">
    <property type="component" value="Unassembled WGS sequence"/>
</dbReference>
<protein>
    <submittedName>
        <fullName evidence="2">Uncharacterized protein</fullName>
    </submittedName>
</protein>
<gene>
    <name evidence="2" type="ORF">EVAR_19748_1</name>
</gene>
<name>A0A4C1URR4_EUMVA</name>
<evidence type="ECO:0000256" key="1">
    <source>
        <dbReference type="SAM" id="MobiDB-lite"/>
    </source>
</evidence>
<organism evidence="2 3">
    <name type="scientific">Eumeta variegata</name>
    <name type="common">Bagworm moth</name>
    <name type="synonym">Eumeta japonica</name>
    <dbReference type="NCBI Taxonomy" id="151549"/>
    <lineage>
        <taxon>Eukaryota</taxon>
        <taxon>Metazoa</taxon>
        <taxon>Ecdysozoa</taxon>
        <taxon>Arthropoda</taxon>
        <taxon>Hexapoda</taxon>
        <taxon>Insecta</taxon>
        <taxon>Pterygota</taxon>
        <taxon>Neoptera</taxon>
        <taxon>Endopterygota</taxon>
        <taxon>Lepidoptera</taxon>
        <taxon>Glossata</taxon>
        <taxon>Ditrysia</taxon>
        <taxon>Tineoidea</taxon>
        <taxon>Psychidae</taxon>
        <taxon>Oiketicinae</taxon>
        <taxon>Eumeta</taxon>
    </lineage>
</organism>
<reference evidence="2 3" key="1">
    <citation type="journal article" date="2019" name="Commun. Biol.">
        <title>The bagworm genome reveals a unique fibroin gene that provides high tensile strength.</title>
        <authorList>
            <person name="Kono N."/>
            <person name="Nakamura H."/>
            <person name="Ohtoshi R."/>
            <person name="Tomita M."/>
            <person name="Numata K."/>
            <person name="Arakawa K."/>
        </authorList>
    </citation>
    <scope>NUCLEOTIDE SEQUENCE [LARGE SCALE GENOMIC DNA]</scope>
</reference>
<feature type="region of interest" description="Disordered" evidence="1">
    <location>
        <begin position="39"/>
        <end position="62"/>
    </location>
</feature>